<name>A3ZYS7_9BACT</name>
<evidence type="ECO:0000313" key="2">
    <source>
        <dbReference type="Proteomes" id="UP000004358"/>
    </source>
</evidence>
<dbReference type="EMBL" id="AANZ01000022">
    <property type="protein sequence ID" value="EAQ78288.1"/>
    <property type="molecule type" value="Genomic_DNA"/>
</dbReference>
<protein>
    <submittedName>
        <fullName evidence="1">Uncharacterized protein</fullName>
    </submittedName>
</protein>
<accession>A3ZYS7</accession>
<dbReference type="Proteomes" id="UP000004358">
    <property type="component" value="Unassembled WGS sequence"/>
</dbReference>
<proteinExistence type="predicted"/>
<reference evidence="1 2" key="1">
    <citation type="submission" date="2006-02" db="EMBL/GenBank/DDBJ databases">
        <authorList>
            <person name="Amann R."/>
            <person name="Ferriera S."/>
            <person name="Johnson J."/>
            <person name="Kravitz S."/>
            <person name="Halpern A."/>
            <person name="Remington K."/>
            <person name="Beeson K."/>
            <person name="Tran B."/>
            <person name="Rogers Y.-H."/>
            <person name="Friedman R."/>
            <person name="Venter J.C."/>
        </authorList>
    </citation>
    <scope>NUCLEOTIDE SEQUENCE [LARGE SCALE GENOMIC DNA]</scope>
    <source>
        <strain evidence="1 2">DSM 3645</strain>
    </source>
</reference>
<organism evidence="1 2">
    <name type="scientific">Blastopirellula marina DSM 3645</name>
    <dbReference type="NCBI Taxonomy" id="314230"/>
    <lineage>
        <taxon>Bacteria</taxon>
        <taxon>Pseudomonadati</taxon>
        <taxon>Planctomycetota</taxon>
        <taxon>Planctomycetia</taxon>
        <taxon>Pirellulales</taxon>
        <taxon>Pirellulaceae</taxon>
        <taxon>Blastopirellula</taxon>
    </lineage>
</organism>
<evidence type="ECO:0000313" key="1">
    <source>
        <dbReference type="EMBL" id="EAQ78288.1"/>
    </source>
</evidence>
<dbReference type="AlphaFoldDB" id="A3ZYS7"/>
<sequence>MTMWDLGATWQEHLSSKKLLIKPATCMASLIDVDDSFGLVVLSVRRRPRQSWEFCSKG</sequence>
<gene>
    <name evidence="1" type="ORF">DSM3645_18166</name>
</gene>
<dbReference type="HOGENOM" id="CLU_2970211_0_0_0"/>
<comment type="caution">
    <text evidence="1">The sequence shown here is derived from an EMBL/GenBank/DDBJ whole genome shotgun (WGS) entry which is preliminary data.</text>
</comment>